<dbReference type="InterPro" id="IPR014710">
    <property type="entry name" value="RmlC-like_jellyroll"/>
</dbReference>
<feature type="domain" description="Cyclic nucleotide-binding" evidence="9">
    <location>
        <begin position="134"/>
        <end position="236"/>
    </location>
</feature>
<keyword evidence="11" id="KW-1185">Reference proteome</keyword>
<keyword evidence="3" id="KW-0116">cAMP-binding</keyword>
<feature type="region of interest" description="Disordered" evidence="8">
    <location>
        <begin position="331"/>
        <end position="353"/>
    </location>
</feature>
<dbReference type="InterPro" id="IPR000595">
    <property type="entry name" value="cNMP-bd_dom"/>
</dbReference>
<dbReference type="SUPFAM" id="SSF51206">
    <property type="entry name" value="cAMP-binding domain-like"/>
    <property type="match status" value="2"/>
</dbReference>
<evidence type="ECO:0000259" key="9">
    <source>
        <dbReference type="PROSITE" id="PS50042"/>
    </source>
</evidence>
<evidence type="ECO:0000256" key="7">
    <source>
        <dbReference type="ARBA" id="ARBA00072573"/>
    </source>
</evidence>
<dbReference type="PANTHER" id="PTHR23011">
    <property type="entry name" value="CYCLIC NUCLEOTIDE-BINDING DOMAIN CONTAINING PROTEIN"/>
    <property type="match status" value="1"/>
</dbReference>
<dbReference type="Pfam" id="PF00027">
    <property type="entry name" value="cNMP_binding"/>
    <property type="match status" value="1"/>
</dbReference>
<evidence type="ECO:0000256" key="6">
    <source>
        <dbReference type="ARBA" id="ARBA00059651"/>
    </source>
</evidence>
<dbReference type="InterPro" id="IPR018490">
    <property type="entry name" value="cNMP-bd_dom_sf"/>
</dbReference>
<evidence type="ECO:0000313" key="11">
    <source>
        <dbReference type="Proteomes" id="UP001557470"/>
    </source>
</evidence>
<keyword evidence="2" id="KW-0963">Cytoplasm</keyword>
<dbReference type="GO" id="GO:0005829">
    <property type="term" value="C:cytosol"/>
    <property type="evidence" value="ECO:0007669"/>
    <property type="project" value="UniProtKB-SubCell"/>
</dbReference>
<sequence length="464" mass="53672">MENGKQSDQDTKDAKTDNDALLQTAVVIPETLQASAGRGRLRFQRAVRSIILMIRSCRYIITRSNYCQLMELHFKEPTPPPVIVGNMLLYDVNHFKVRESQIPGLLEEIMQKTPEQRSKKEVSLIQNMLRTLSMFRRYSRSFQLHFSRVVRYQRLERRRVVFQKGHCGNSLYFVFSGLLAVTKDDDGSSAFVDKNPILLKEGMTFGDVALIKRQRRNTTVVCMERTELMVVDKEDFFAYKMHREIMKEFEDHLSFFRSLQLFSTWSSSLIEQMTDQSQAEVYCFDHVVVKDTNEMSNILFIFKGQCDLLRKVDLTSCSGYQRLLKQHAYSGSTATRSPPTGVNDRLTNHEEGGAKMDLPTHAWFVVDTLSRGSTYGLHQYNIPPSLRDPRRFTLVSQGVEIVRVEMPFFEELVDNTTINKLKDLAKSYPSDEELCKVFLKQNHWEAYKRHVVQGCLMKNPLAGP</sequence>
<comment type="function">
    <text evidence="6">Essential for male fertility. Plays an important role in spermatogenesis and regulates sperm motility by controlling the development of the flagellar bending of sperm.</text>
</comment>
<evidence type="ECO:0000256" key="3">
    <source>
        <dbReference type="ARBA" id="ARBA00022566"/>
    </source>
</evidence>
<dbReference type="Proteomes" id="UP001557470">
    <property type="component" value="Unassembled WGS sequence"/>
</dbReference>
<keyword evidence="4" id="KW-0547">Nucleotide-binding</keyword>
<dbReference type="CDD" id="cd00038">
    <property type="entry name" value="CAP_ED"/>
    <property type="match status" value="1"/>
</dbReference>
<evidence type="ECO:0000256" key="4">
    <source>
        <dbReference type="ARBA" id="ARBA00022741"/>
    </source>
</evidence>
<comment type="subcellular location">
    <subcellularLocation>
        <location evidence="1">Cytoplasm</location>
        <location evidence="1">Cytosol</location>
    </subcellularLocation>
</comment>
<evidence type="ECO:0000256" key="5">
    <source>
        <dbReference type="ARBA" id="ARBA00023149"/>
    </source>
</evidence>
<dbReference type="PROSITE" id="PS50042">
    <property type="entry name" value="CNMP_BINDING_3"/>
    <property type="match status" value="1"/>
</dbReference>
<keyword evidence="5" id="KW-0114">cAMP</keyword>
<dbReference type="GO" id="GO:0030552">
    <property type="term" value="F:cAMP binding"/>
    <property type="evidence" value="ECO:0007669"/>
    <property type="project" value="UniProtKB-KW"/>
</dbReference>
<dbReference type="PANTHER" id="PTHR23011:SF43">
    <property type="entry name" value="CYCLIC NUCLEOTIDE-BINDING DOMAIN-CONTAINING PROTEIN 2"/>
    <property type="match status" value="1"/>
</dbReference>
<organism evidence="10 11">
    <name type="scientific">Umbra pygmaea</name>
    <name type="common">Eastern mudminnow</name>
    <dbReference type="NCBI Taxonomy" id="75934"/>
    <lineage>
        <taxon>Eukaryota</taxon>
        <taxon>Metazoa</taxon>
        <taxon>Chordata</taxon>
        <taxon>Craniata</taxon>
        <taxon>Vertebrata</taxon>
        <taxon>Euteleostomi</taxon>
        <taxon>Actinopterygii</taxon>
        <taxon>Neopterygii</taxon>
        <taxon>Teleostei</taxon>
        <taxon>Protacanthopterygii</taxon>
        <taxon>Esociformes</taxon>
        <taxon>Umbridae</taxon>
        <taxon>Umbra</taxon>
    </lineage>
</organism>
<proteinExistence type="predicted"/>
<accession>A0ABD0YA89</accession>
<evidence type="ECO:0000313" key="10">
    <source>
        <dbReference type="EMBL" id="KAL1022147.1"/>
    </source>
</evidence>
<evidence type="ECO:0000256" key="8">
    <source>
        <dbReference type="SAM" id="MobiDB-lite"/>
    </source>
</evidence>
<feature type="compositionally biased region" description="Polar residues" evidence="8">
    <location>
        <begin position="331"/>
        <end position="340"/>
    </location>
</feature>
<dbReference type="FunFam" id="2.60.120.10:FF:000083">
    <property type="entry name" value="Cyclic nucleotide binding domain containing 2"/>
    <property type="match status" value="1"/>
</dbReference>
<dbReference type="SMART" id="SM00100">
    <property type="entry name" value="cNMP"/>
    <property type="match status" value="1"/>
</dbReference>
<name>A0ABD0YA89_UMBPY</name>
<evidence type="ECO:0000256" key="1">
    <source>
        <dbReference type="ARBA" id="ARBA00004514"/>
    </source>
</evidence>
<dbReference type="AlphaFoldDB" id="A0ABD0YA89"/>
<evidence type="ECO:0000256" key="2">
    <source>
        <dbReference type="ARBA" id="ARBA00022490"/>
    </source>
</evidence>
<reference evidence="10 11" key="1">
    <citation type="submission" date="2024-06" db="EMBL/GenBank/DDBJ databases">
        <authorList>
            <person name="Pan Q."/>
            <person name="Wen M."/>
            <person name="Jouanno E."/>
            <person name="Zahm M."/>
            <person name="Klopp C."/>
            <person name="Cabau C."/>
            <person name="Louis A."/>
            <person name="Berthelot C."/>
            <person name="Parey E."/>
            <person name="Roest Crollius H."/>
            <person name="Montfort J."/>
            <person name="Robinson-Rechavi M."/>
            <person name="Bouchez O."/>
            <person name="Lampietro C."/>
            <person name="Lopez Roques C."/>
            <person name="Donnadieu C."/>
            <person name="Postlethwait J."/>
            <person name="Bobe J."/>
            <person name="Verreycken H."/>
            <person name="Guiguen Y."/>
        </authorList>
    </citation>
    <scope>NUCLEOTIDE SEQUENCE [LARGE SCALE GENOMIC DNA]</scope>
    <source>
        <strain evidence="10">Up_M1</strain>
        <tissue evidence="10">Testis</tissue>
    </source>
</reference>
<dbReference type="EMBL" id="JAGEUA010000001">
    <property type="protein sequence ID" value="KAL1022147.1"/>
    <property type="molecule type" value="Genomic_DNA"/>
</dbReference>
<protein>
    <recommendedName>
        <fullName evidence="7">Cyclic nucleotide-binding domain-containing protein 2</fullName>
    </recommendedName>
</protein>
<comment type="caution">
    <text evidence="10">The sequence shown here is derived from an EMBL/GenBank/DDBJ whole genome shotgun (WGS) entry which is preliminary data.</text>
</comment>
<gene>
    <name evidence="10" type="ORF">UPYG_G00022770</name>
</gene>
<dbReference type="Gene3D" id="2.60.120.10">
    <property type="entry name" value="Jelly Rolls"/>
    <property type="match status" value="2"/>
</dbReference>